<proteinExistence type="predicted"/>
<evidence type="ECO:0000313" key="1">
    <source>
        <dbReference type="EMBL" id="EGO62653.1"/>
    </source>
</evidence>
<accession>F7NMT0</accession>
<evidence type="ECO:0000313" key="2">
    <source>
        <dbReference type="Proteomes" id="UP000003240"/>
    </source>
</evidence>
<dbReference type="AlphaFoldDB" id="F7NMT0"/>
<name>F7NMT0_9FIRM</name>
<gene>
    <name evidence="1" type="ORF">ALO_17056</name>
</gene>
<dbReference type="Proteomes" id="UP000003240">
    <property type="component" value="Unassembled WGS sequence"/>
</dbReference>
<dbReference type="EMBL" id="AFGF01000188">
    <property type="protein sequence ID" value="EGO62653.1"/>
    <property type="molecule type" value="Genomic_DNA"/>
</dbReference>
<sequence>MSGAAGRAAEGRQAAAWLGAARTDAEPAWGIVLFLS</sequence>
<reference evidence="1 2" key="1">
    <citation type="journal article" date="2011" name="EMBO J.">
        <title>Structural diversity of bacterial flagellar motors.</title>
        <authorList>
            <person name="Chen S."/>
            <person name="Beeby M."/>
            <person name="Murphy G.E."/>
            <person name="Leadbetter J.R."/>
            <person name="Hendrixson D.R."/>
            <person name="Briegel A."/>
            <person name="Li Z."/>
            <person name="Shi J."/>
            <person name="Tocheva E.I."/>
            <person name="Muller A."/>
            <person name="Dobro M.J."/>
            <person name="Jensen G.J."/>
        </authorList>
    </citation>
    <scope>NUCLEOTIDE SEQUENCE [LARGE SCALE GENOMIC DNA]</scope>
    <source>
        <strain evidence="1 2">DSM 6540</strain>
    </source>
</reference>
<keyword evidence="2" id="KW-1185">Reference proteome</keyword>
<organism evidence="1 2">
    <name type="scientific">Acetonema longum DSM 6540</name>
    <dbReference type="NCBI Taxonomy" id="1009370"/>
    <lineage>
        <taxon>Bacteria</taxon>
        <taxon>Bacillati</taxon>
        <taxon>Bacillota</taxon>
        <taxon>Negativicutes</taxon>
        <taxon>Acetonemataceae</taxon>
        <taxon>Acetonema</taxon>
    </lineage>
</organism>
<protein>
    <submittedName>
        <fullName evidence="1">Uncharacterized protein</fullName>
    </submittedName>
</protein>
<comment type="caution">
    <text evidence="1">The sequence shown here is derived from an EMBL/GenBank/DDBJ whole genome shotgun (WGS) entry which is preliminary data.</text>
</comment>